<evidence type="ECO:0000256" key="1">
    <source>
        <dbReference type="ARBA" id="ARBA00001946"/>
    </source>
</evidence>
<dbReference type="InterPro" id="IPR006357">
    <property type="entry name" value="HAD-SF_hydro_IIA"/>
</dbReference>
<dbReference type="NCBIfam" id="TIGR01460">
    <property type="entry name" value="HAD-SF-IIA"/>
    <property type="match status" value="1"/>
</dbReference>
<dbReference type="InterPro" id="IPR023214">
    <property type="entry name" value="HAD_sf"/>
</dbReference>
<dbReference type="Pfam" id="PF13242">
    <property type="entry name" value="Hydrolase_like"/>
    <property type="match status" value="1"/>
</dbReference>
<dbReference type="Pfam" id="PF13344">
    <property type="entry name" value="Hydrolase_6"/>
    <property type="match status" value="1"/>
</dbReference>
<keyword evidence="4" id="KW-0460">Magnesium</keyword>
<dbReference type="EMBL" id="GDKW01002898">
    <property type="protein sequence ID" value="JAI53697.1"/>
    <property type="molecule type" value="mRNA"/>
</dbReference>
<dbReference type="InterPro" id="IPR006355">
    <property type="entry name" value="LHPP/HDHD2"/>
</dbReference>
<sequence length="257" mass="28587">MSNLKAVLIDLSGTLHIEDESTPEAVKALNRLRKCDLNIKFLTNTTKESRRNLHERLLKLGFQIKVDEIYTSLWAARELIIKEQLNNPLLLVDDNALEDFIDVNVKDDKYDAVVIGHAPQHFNRTTLNKAFRILLDGGRFIAINKSKYYMRKEGLALAAGAIVKSLEYATGIEATIVGKPNAEFFQGALDGFKPDETVMIGDDVLDDIGGARNLGIRGYLVKTGKYRAGDENKIDPAPFKCVDCFSAAVEDIVSSLR</sequence>
<comment type="cofactor">
    <cofactor evidence="1">
        <name>Mg(2+)</name>
        <dbReference type="ChEBI" id="CHEBI:18420"/>
    </cofactor>
</comment>
<evidence type="ECO:0000256" key="2">
    <source>
        <dbReference type="ARBA" id="ARBA00007958"/>
    </source>
</evidence>
<dbReference type="GO" id="GO:0005737">
    <property type="term" value="C:cytoplasm"/>
    <property type="evidence" value="ECO:0007669"/>
    <property type="project" value="TreeGrafter"/>
</dbReference>
<dbReference type="PANTHER" id="PTHR19288">
    <property type="entry name" value="4-NITROPHENYLPHOSPHATASE-RELATED"/>
    <property type="match status" value="1"/>
</dbReference>
<dbReference type="CDD" id="cd07509">
    <property type="entry name" value="HAD_PPase"/>
    <property type="match status" value="1"/>
</dbReference>
<dbReference type="PANTHER" id="PTHR19288:SF46">
    <property type="entry name" value="HALOACID DEHALOGENASE-LIKE HYDROLASE DOMAIN-CONTAINING PROTEIN 2"/>
    <property type="match status" value="1"/>
</dbReference>
<comment type="similarity">
    <text evidence="2">Belongs to the HAD-like hydrolase superfamily.</text>
</comment>
<dbReference type="InterPro" id="IPR006439">
    <property type="entry name" value="HAD-SF_hydro_IA"/>
</dbReference>
<dbReference type="SUPFAM" id="SSF56784">
    <property type="entry name" value="HAD-like"/>
    <property type="match status" value="1"/>
</dbReference>
<dbReference type="InterPro" id="IPR036412">
    <property type="entry name" value="HAD-like_sf"/>
</dbReference>
<evidence type="ECO:0000256" key="4">
    <source>
        <dbReference type="ARBA" id="ARBA00022842"/>
    </source>
</evidence>
<dbReference type="GO" id="GO:0016791">
    <property type="term" value="F:phosphatase activity"/>
    <property type="evidence" value="ECO:0007669"/>
    <property type="project" value="InterPro"/>
</dbReference>
<dbReference type="NCBIfam" id="TIGR01458">
    <property type="entry name" value="HAD-SF-IIA-hyp3"/>
    <property type="match status" value="1"/>
</dbReference>
<evidence type="ECO:0000256" key="3">
    <source>
        <dbReference type="ARBA" id="ARBA00022723"/>
    </source>
</evidence>
<protein>
    <recommendedName>
        <fullName evidence="5">Haloacid dehalogenase-like hydrolase domain-containing protein 2</fullName>
    </recommendedName>
</protein>
<dbReference type="NCBIfam" id="TIGR01549">
    <property type="entry name" value="HAD-SF-IA-v1"/>
    <property type="match status" value="1"/>
</dbReference>
<keyword evidence="3" id="KW-0479">Metal-binding</keyword>
<accession>A0A0P4VLW5</accession>
<reference evidence="6" key="1">
    <citation type="journal article" date="2016" name="PLoS Negl. Trop. Dis.">
        <title>A Deep Insight into the Sialome of Rhodnius neglectus, a Vector of Chagas Disease.</title>
        <authorList>
            <person name="Santiago P.B."/>
            <person name="Assumpcao T.C."/>
            <person name="Araujo C.N."/>
            <person name="Bastos I.M."/>
            <person name="Neves D."/>
            <person name="Silva I.G."/>
            <person name="Charneau S."/>
            <person name="Queiroz R.M."/>
            <person name="Raiol T."/>
            <person name="Oliveira J.V."/>
            <person name="Sousa M.V."/>
            <person name="Calvo E."/>
            <person name="Ribeiro J.M."/>
            <person name="Santana J.M."/>
        </authorList>
    </citation>
    <scope>NUCLEOTIDE SEQUENCE</scope>
    <source>
        <tissue evidence="6">Salivary glands</tissue>
    </source>
</reference>
<proteinExistence type="evidence at transcript level"/>
<dbReference type="AlphaFoldDB" id="A0A0P4VLW5"/>
<name>A0A0P4VLW5_9HEMI</name>
<dbReference type="Gene3D" id="3.40.50.1000">
    <property type="entry name" value="HAD superfamily/HAD-like"/>
    <property type="match status" value="2"/>
</dbReference>
<organism evidence="6">
    <name type="scientific">Rhodnius neglectus</name>
    <dbReference type="NCBI Taxonomy" id="72488"/>
    <lineage>
        <taxon>Eukaryota</taxon>
        <taxon>Metazoa</taxon>
        <taxon>Ecdysozoa</taxon>
        <taxon>Arthropoda</taxon>
        <taxon>Hexapoda</taxon>
        <taxon>Insecta</taxon>
        <taxon>Pterygota</taxon>
        <taxon>Neoptera</taxon>
        <taxon>Paraneoptera</taxon>
        <taxon>Hemiptera</taxon>
        <taxon>Heteroptera</taxon>
        <taxon>Panheteroptera</taxon>
        <taxon>Cimicomorpha</taxon>
        <taxon>Reduviidae</taxon>
        <taxon>Triatominae</taxon>
        <taxon>Rhodnius</taxon>
    </lineage>
</organism>
<evidence type="ECO:0000256" key="5">
    <source>
        <dbReference type="ARBA" id="ARBA00039666"/>
    </source>
</evidence>
<dbReference type="GO" id="GO:0046872">
    <property type="term" value="F:metal ion binding"/>
    <property type="evidence" value="ECO:0007669"/>
    <property type="project" value="UniProtKB-KW"/>
</dbReference>
<evidence type="ECO:0000313" key="6">
    <source>
        <dbReference type="EMBL" id="JAI53697.1"/>
    </source>
</evidence>